<dbReference type="SUPFAM" id="SSF54106">
    <property type="entry name" value="LysM domain"/>
    <property type="match status" value="1"/>
</dbReference>
<feature type="domain" description="LysM" evidence="1">
    <location>
        <begin position="29"/>
        <end position="73"/>
    </location>
</feature>
<reference evidence="2 3" key="1">
    <citation type="journal article" date="2015" name="Genome Announc.">
        <title>Expanding the biotechnology potential of lactobacilli through comparative genomics of 213 strains and associated genera.</title>
        <authorList>
            <person name="Sun Z."/>
            <person name="Harris H.M."/>
            <person name="McCann A."/>
            <person name="Guo C."/>
            <person name="Argimon S."/>
            <person name="Zhang W."/>
            <person name="Yang X."/>
            <person name="Jeffery I.B."/>
            <person name="Cooney J.C."/>
            <person name="Kagawa T.F."/>
            <person name="Liu W."/>
            <person name="Song Y."/>
            <person name="Salvetti E."/>
            <person name="Wrobel A."/>
            <person name="Rasinkangas P."/>
            <person name="Parkhill J."/>
            <person name="Rea M.C."/>
            <person name="O'Sullivan O."/>
            <person name="Ritari J."/>
            <person name="Douillard F.P."/>
            <person name="Paul Ross R."/>
            <person name="Yang R."/>
            <person name="Briner A.E."/>
            <person name="Felis G.E."/>
            <person name="de Vos W.M."/>
            <person name="Barrangou R."/>
            <person name="Klaenhammer T.R."/>
            <person name="Caufield P.W."/>
            <person name="Cui Y."/>
            <person name="Zhang H."/>
            <person name="O'Toole P.W."/>
        </authorList>
    </citation>
    <scope>NUCLEOTIDE SEQUENCE [LARGE SCALE GENOMIC DNA]</scope>
    <source>
        <strain evidence="2 3">DSM 24302</strain>
    </source>
</reference>
<dbReference type="RefSeq" id="WP_054669160.1">
    <property type="nucleotide sequence ID" value="NZ_AYZR01000008.1"/>
</dbReference>
<comment type="caution">
    <text evidence="2">The sequence shown here is derived from an EMBL/GenBank/DDBJ whole genome shotgun (WGS) entry which is preliminary data.</text>
</comment>
<protein>
    <recommendedName>
        <fullName evidence="1">LysM domain-containing protein</fullName>
    </recommendedName>
</protein>
<dbReference type="EMBL" id="AYZR01000008">
    <property type="protein sequence ID" value="KRM93568.1"/>
    <property type="molecule type" value="Genomic_DNA"/>
</dbReference>
<gene>
    <name evidence="2" type="ORF">FC56_GL000281</name>
</gene>
<keyword evidence="3" id="KW-1185">Reference proteome</keyword>
<organism evidence="2 3">
    <name type="scientific">Lentilactobacillus senioris DSM 24302 = JCM 17472</name>
    <dbReference type="NCBI Taxonomy" id="1423802"/>
    <lineage>
        <taxon>Bacteria</taxon>
        <taxon>Bacillati</taxon>
        <taxon>Bacillota</taxon>
        <taxon>Bacilli</taxon>
        <taxon>Lactobacillales</taxon>
        <taxon>Lactobacillaceae</taxon>
        <taxon>Lentilactobacillus</taxon>
    </lineage>
</organism>
<dbReference type="CDD" id="cd00118">
    <property type="entry name" value="LysM"/>
    <property type="match status" value="1"/>
</dbReference>
<dbReference type="InterPro" id="IPR036779">
    <property type="entry name" value="LysM_dom_sf"/>
</dbReference>
<evidence type="ECO:0000313" key="2">
    <source>
        <dbReference type="EMBL" id="KRM93568.1"/>
    </source>
</evidence>
<evidence type="ECO:0000313" key="3">
    <source>
        <dbReference type="Proteomes" id="UP000051256"/>
    </source>
</evidence>
<dbReference type="STRING" id="1423802.FC56_GL000281"/>
<name>A0A0R2CR37_9LACO</name>
<dbReference type="PATRIC" id="fig|1423802.4.peg.289"/>
<evidence type="ECO:0000259" key="1">
    <source>
        <dbReference type="Pfam" id="PF01476"/>
    </source>
</evidence>
<sequence length="76" mass="8356">MAKKNVKTEELKIAGQTKVNGRTADFATYKVLEGETLYSIWIKFRDKSTVGAIKTANSLQGNDLTGVKTLKIPLVI</sequence>
<dbReference type="InterPro" id="IPR018392">
    <property type="entry name" value="LysM"/>
</dbReference>
<dbReference type="Pfam" id="PF01476">
    <property type="entry name" value="LysM"/>
    <property type="match status" value="1"/>
</dbReference>
<proteinExistence type="predicted"/>
<dbReference type="AlphaFoldDB" id="A0A0R2CR37"/>
<accession>A0A0R2CR37</accession>
<dbReference type="Gene3D" id="3.10.350.10">
    <property type="entry name" value="LysM domain"/>
    <property type="match status" value="1"/>
</dbReference>
<dbReference type="Proteomes" id="UP000051256">
    <property type="component" value="Unassembled WGS sequence"/>
</dbReference>